<evidence type="ECO:0000313" key="2">
    <source>
        <dbReference type="EMBL" id="SDF44087.1"/>
    </source>
</evidence>
<keyword evidence="1" id="KW-1133">Transmembrane helix</keyword>
<dbReference type="RefSeq" id="WP_093739527.1">
    <property type="nucleotide sequence ID" value="NZ_FNBP01000002.1"/>
</dbReference>
<keyword evidence="1" id="KW-0472">Membrane</keyword>
<protein>
    <submittedName>
        <fullName evidence="2">Uncharacterized protein</fullName>
    </submittedName>
</protein>
<organism evidence="2 3">
    <name type="scientific">Sulfitobacter delicatus</name>
    <dbReference type="NCBI Taxonomy" id="218672"/>
    <lineage>
        <taxon>Bacteria</taxon>
        <taxon>Pseudomonadati</taxon>
        <taxon>Pseudomonadota</taxon>
        <taxon>Alphaproteobacteria</taxon>
        <taxon>Rhodobacterales</taxon>
        <taxon>Roseobacteraceae</taxon>
        <taxon>Sulfitobacter</taxon>
    </lineage>
</organism>
<name>A0A1G7L3L0_9RHOB</name>
<keyword evidence="3" id="KW-1185">Reference proteome</keyword>
<feature type="transmembrane region" description="Helical" evidence="1">
    <location>
        <begin position="62"/>
        <end position="83"/>
    </location>
</feature>
<keyword evidence="1" id="KW-0812">Transmembrane</keyword>
<gene>
    <name evidence="2" type="ORF">SAMN04489759_102201</name>
</gene>
<proteinExistence type="predicted"/>
<dbReference type="EMBL" id="FNBP01000002">
    <property type="protein sequence ID" value="SDF44087.1"/>
    <property type="molecule type" value="Genomic_DNA"/>
</dbReference>
<evidence type="ECO:0000313" key="3">
    <source>
        <dbReference type="Proteomes" id="UP000199399"/>
    </source>
</evidence>
<feature type="transmembrane region" description="Helical" evidence="1">
    <location>
        <begin position="6"/>
        <end position="23"/>
    </location>
</feature>
<accession>A0A1G7L3L0</accession>
<dbReference type="Proteomes" id="UP000199399">
    <property type="component" value="Unassembled WGS sequence"/>
</dbReference>
<evidence type="ECO:0000256" key="1">
    <source>
        <dbReference type="SAM" id="Phobius"/>
    </source>
</evidence>
<dbReference type="STRING" id="218672.SAMN04489759_102201"/>
<feature type="transmembrane region" description="Helical" evidence="1">
    <location>
        <begin position="30"/>
        <end position="50"/>
    </location>
</feature>
<dbReference type="AlphaFoldDB" id="A0A1G7L3L0"/>
<sequence length="99" mass="10914">MTLTPTLAALLTVFALWMIACLWTGFRARVGLFFLVLAVGLALNAIWMVFGLDARVFEPHALVAQVSVVLYAVGGFGFGWLAGRLAQRWRESRVDKDDA</sequence>
<reference evidence="3" key="1">
    <citation type="submission" date="2016-10" db="EMBL/GenBank/DDBJ databases">
        <authorList>
            <person name="Varghese N."/>
            <person name="Submissions S."/>
        </authorList>
    </citation>
    <scope>NUCLEOTIDE SEQUENCE [LARGE SCALE GENOMIC DNA]</scope>
    <source>
        <strain evidence="3">DSM 16477</strain>
    </source>
</reference>
<dbReference type="OrthoDB" id="7727629at2"/>